<dbReference type="PANTHER" id="PTHR30146">
    <property type="entry name" value="LACI-RELATED TRANSCRIPTIONAL REPRESSOR"/>
    <property type="match status" value="1"/>
</dbReference>
<dbReference type="PANTHER" id="PTHR30146:SF109">
    <property type="entry name" value="HTH-TYPE TRANSCRIPTIONAL REGULATOR GALS"/>
    <property type="match status" value="1"/>
</dbReference>
<dbReference type="CDD" id="cd06267">
    <property type="entry name" value="PBP1_LacI_sugar_binding-like"/>
    <property type="match status" value="1"/>
</dbReference>
<dbReference type="SMART" id="SM00354">
    <property type="entry name" value="HTH_LACI"/>
    <property type="match status" value="1"/>
</dbReference>
<protein>
    <submittedName>
        <fullName evidence="6">LacI family transcriptional regulator</fullName>
    </submittedName>
</protein>
<dbReference type="InterPro" id="IPR001387">
    <property type="entry name" value="Cro/C1-type_HTH"/>
</dbReference>
<keyword evidence="3" id="KW-0804">Transcription</keyword>
<dbReference type="SUPFAM" id="SSF47413">
    <property type="entry name" value="lambda repressor-like DNA-binding domains"/>
    <property type="match status" value="1"/>
</dbReference>
<dbReference type="Pfam" id="PF00532">
    <property type="entry name" value="Peripla_BP_1"/>
    <property type="match status" value="1"/>
</dbReference>
<evidence type="ECO:0000313" key="7">
    <source>
        <dbReference type="Proteomes" id="UP000248987"/>
    </source>
</evidence>
<evidence type="ECO:0000256" key="3">
    <source>
        <dbReference type="ARBA" id="ARBA00023163"/>
    </source>
</evidence>
<reference evidence="6 7" key="1">
    <citation type="submission" date="2018-06" db="EMBL/GenBank/DDBJ databases">
        <title>Genomic Encyclopedia of Archaeal and Bacterial Type Strains, Phase II (KMG-II): from individual species to whole genera.</title>
        <authorList>
            <person name="Goeker M."/>
        </authorList>
    </citation>
    <scope>NUCLEOTIDE SEQUENCE [LARGE SCALE GENOMIC DNA]</scope>
    <source>
        <strain evidence="6 7">DSM 12408</strain>
    </source>
</reference>
<dbReference type="InterPro" id="IPR001761">
    <property type="entry name" value="Peripla_BP/Lac1_sug-bd_dom"/>
</dbReference>
<comment type="caution">
    <text evidence="6">The sequence shown here is derived from an EMBL/GenBank/DDBJ whole genome shotgun (WGS) entry which is preliminary data.</text>
</comment>
<dbReference type="PROSITE" id="PS50943">
    <property type="entry name" value="HTH_CROC1"/>
    <property type="match status" value="1"/>
</dbReference>
<evidence type="ECO:0000256" key="1">
    <source>
        <dbReference type="ARBA" id="ARBA00023015"/>
    </source>
</evidence>
<feature type="domain" description="HTH cro/C1-type" evidence="5">
    <location>
        <begin position="3"/>
        <end position="52"/>
    </location>
</feature>
<dbReference type="RefSeq" id="WP_066430592.1">
    <property type="nucleotide sequence ID" value="NZ_LZRN01000004.1"/>
</dbReference>
<dbReference type="AlphaFoldDB" id="A0A1A7R7L2"/>
<evidence type="ECO:0000313" key="6">
    <source>
        <dbReference type="EMBL" id="RAJ22826.1"/>
    </source>
</evidence>
<dbReference type="Pfam" id="PF00356">
    <property type="entry name" value="LacI"/>
    <property type="match status" value="1"/>
</dbReference>
<keyword evidence="7" id="KW-1185">Reference proteome</keyword>
<dbReference type="EMBL" id="QLLQ01000008">
    <property type="protein sequence ID" value="RAJ22826.1"/>
    <property type="molecule type" value="Genomic_DNA"/>
</dbReference>
<evidence type="ECO:0000256" key="2">
    <source>
        <dbReference type="ARBA" id="ARBA00023125"/>
    </source>
</evidence>
<dbReference type="Proteomes" id="UP000248987">
    <property type="component" value="Unassembled WGS sequence"/>
</dbReference>
<dbReference type="InterPro" id="IPR000843">
    <property type="entry name" value="HTH_LacI"/>
</dbReference>
<feature type="domain" description="HTH lacI-type" evidence="4">
    <location>
        <begin position="4"/>
        <end position="58"/>
    </location>
</feature>
<name>A0A1A7R7L2_9FLAO</name>
<dbReference type="OrthoDB" id="9768806at2"/>
<evidence type="ECO:0000259" key="4">
    <source>
        <dbReference type="PROSITE" id="PS50932"/>
    </source>
</evidence>
<gene>
    <name evidence="6" type="ORF">LX77_02383</name>
</gene>
<dbReference type="CDD" id="cd01392">
    <property type="entry name" value="HTH_LacI"/>
    <property type="match status" value="1"/>
</dbReference>
<dbReference type="SUPFAM" id="SSF53822">
    <property type="entry name" value="Periplasmic binding protein-like I"/>
    <property type="match status" value="1"/>
</dbReference>
<keyword evidence="2" id="KW-0238">DNA-binding</keyword>
<accession>A0A1A7R7L2</accession>
<dbReference type="GO" id="GO:0003700">
    <property type="term" value="F:DNA-binding transcription factor activity"/>
    <property type="evidence" value="ECO:0007669"/>
    <property type="project" value="TreeGrafter"/>
</dbReference>
<evidence type="ECO:0000259" key="5">
    <source>
        <dbReference type="PROSITE" id="PS50943"/>
    </source>
</evidence>
<keyword evidence="1" id="KW-0805">Transcription regulation</keyword>
<organism evidence="6 7">
    <name type="scientific">Gelidibacter algens</name>
    <dbReference type="NCBI Taxonomy" id="49280"/>
    <lineage>
        <taxon>Bacteria</taxon>
        <taxon>Pseudomonadati</taxon>
        <taxon>Bacteroidota</taxon>
        <taxon>Flavobacteriia</taxon>
        <taxon>Flavobacteriales</taxon>
        <taxon>Flavobacteriaceae</taxon>
        <taxon>Gelidibacter</taxon>
    </lineage>
</organism>
<dbReference type="Gene3D" id="3.40.50.2300">
    <property type="match status" value="2"/>
</dbReference>
<dbReference type="InterPro" id="IPR010982">
    <property type="entry name" value="Lambda_DNA-bd_dom_sf"/>
</dbReference>
<dbReference type="Gene3D" id="1.10.260.40">
    <property type="entry name" value="lambda repressor-like DNA-binding domains"/>
    <property type="match status" value="1"/>
</dbReference>
<sequence length="346" mass="38936">MSKITLKEISKILGISTSTVSKALKNYSDINVDTKIRVQELAKKHNYTPNAFAQSLRSRETKIIGILVPELVHHFFSSIIDGAINEAEKHGYLVIVLQSHESYEDEIKQLKLLVDKNIDGIMLSLSDKTVKYDHIRTIINEGMPVVLFDKITHLIDCPKVIIDDRKAAFSATEHLIKTGCKKIAHITGPLKPKTTIDRFMGYKIALETYNMPFNKTLIYTSENLSFEDGYNLAGQIMAEHPDIDGIFAFIDPVAIGVLKRLKEDKIKVPKQVSIIGFSNWFMSRTTSPALTTIDQPGYQIGRNAFQLLLKNLNHKREGKPFTSETVEIPTSVIIRQSTRAIMAPVI</sequence>
<dbReference type="PROSITE" id="PS50932">
    <property type="entry name" value="HTH_LACI_2"/>
    <property type="match status" value="1"/>
</dbReference>
<dbReference type="GO" id="GO:0000976">
    <property type="term" value="F:transcription cis-regulatory region binding"/>
    <property type="evidence" value="ECO:0007669"/>
    <property type="project" value="TreeGrafter"/>
</dbReference>
<dbReference type="InterPro" id="IPR028082">
    <property type="entry name" value="Peripla_BP_I"/>
</dbReference>
<dbReference type="STRING" id="49280.A9996_02665"/>
<proteinExistence type="predicted"/>